<dbReference type="Gene3D" id="2.40.10.10">
    <property type="entry name" value="Trypsin-like serine proteases"/>
    <property type="match status" value="1"/>
</dbReference>
<evidence type="ECO:0000256" key="2">
    <source>
        <dbReference type="ARBA" id="ARBA00022692"/>
    </source>
</evidence>
<dbReference type="Pfam" id="PF00057">
    <property type="entry name" value="Ldl_recept_a"/>
    <property type="match status" value="1"/>
</dbReference>
<dbReference type="CDD" id="cd00112">
    <property type="entry name" value="LDLa"/>
    <property type="match status" value="2"/>
</dbReference>
<dbReference type="SMART" id="SM00063">
    <property type="entry name" value="FRI"/>
    <property type="match status" value="1"/>
</dbReference>
<feature type="region of interest" description="Disordered" evidence="9">
    <location>
        <begin position="1"/>
        <end position="33"/>
    </location>
</feature>
<dbReference type="CDD" id="cd00190">
    <property type="entry name" value="Tryp_SPc"/>
    <property type="match status" value="1"/>
</dbReference>
<dbReference type="EMBL" id="WIXP02000010">
    <property type="protein sequence ID" value="KAF6203697.1"/>
    <property type="molecule type" value="Genomic_DNA"/>
</dbReference>
<evidence type="ECO:0000259" key="11">
    <source>
        <dbReference type="PROSITE" id="PS50024"/>
    </source>
</evidence>
<dbReference type="Pfam" id="PF01392">
    <property type="entry name" value="Fz"/>
    <property type="match status" value="1"/>
</dbReference>
<evidence type="ECO:0000259" key="12">
    <source>
        <dbReference type="PROSITE" id="PS50038"/>
    </source>
</evidence>
<evidence type="ECO:0000256" key="7">
    <source>
        <dbReference type="PROSITE-ProRule" id="PRU00090"/>
    </source>
</evidence>
<dbReference type="InterPro" id="IPR001254">
    <property type="entry name" value="Trypsin_dom"/>
</dbReference>
<evidence type="ECO:0000256" key="5">
    <source>
        <dbReference type="ARBA" id="ARBA00023136"/>
    </source>
</evidence>
<dbReference type="InterPro" id="IPR043504">
    <property type="entry name" value="Peptidase_S1_PA_chymotrypsin"/>
</dbReference>
<evidence type="ECO:0008006" key="16">
    <source>
        <dbReference type="Google" id="ProtNLM"/>
    </source>
</evidence>
<dbReference type="SMART" id="SM00192">
    <property type="entry name" value="LDLa"/>
    <property type="match status" value="2"/>
</dbReference>
<dbReference type="Pfam" id="PF01390">
    <property type="entry name" value="SEA"/>
    <property type="match status" value="1"/>
</dbReference>
<dbReference type="Gene3D" id="3.30.70.960">
    <property type="entry name" value="SEA domain"/>
    <property type="match status" value="1"/>
</dbReference>
<feature type="domain" description="FZ" evidence="12">
    <location>
        <begin position="225"/>
        <end position="340"/>
    </location>
</feature>
<evidence type="ECO:0000256" key="9">
    <source>
        <dbReference type="SAM" id="MobiDB-lite"/>
    </source>
</evidence>
<reference evidence="14" key="1">
    <citation type="journal article" date="2021" name="Mol. Ecol. Resour.">
        <title>Apolygus lucorum genome provides insights into omnivorousness and mesophyll feeding.</title>
        <authorList>
            <person name="Liu Y."/>
            <person name="Liu H."/>
            <person name="Wang H."/>
            <person name="Huang T."/>
            <person name="Liu B."/>
            <person name="Yang B."/>
            <person name="Yin L."/>
            <person name="Li B."/>
            <person name="Zhang Y."/>
            <person name="Zhang S."/>
            <person name="Jiang F."/>
            <person name="Zhang X."/>
            <person name="Ren Y."/>
            <person name="Wang B."/>
            <person name="Wang S."/>
            <person name="Lu Y."/>
            <person name="Wu K."/>
            <person name="Fan W."/>
            <person name="Wang G."/>
        </authorList>
    </citation>
    <scope>NUCLEOTIDE SEQUENCE</scope>
    <source>
        <strain evidence="14">12Hb</strain>
    </source>
</reference>
<dbReference type="InterPro" id="IPR009003">
    <property type="entry name" value="Peptidase_S1_PA"/>
</dbReference>
<evidence type="ECO:0000313" key="15">
    <source>
        <dbReference type="Proteomes" id="UP000466442"/>
    </source>
</evidence>
<dbReference type="PANTHER" id="PTHR24258:SF146">
    <property type="entry name" value="ATRIAL NATRIURETIC PEPTIDE-CONVERTING ENZYME"/>
    <property type="match status" value="1"/>
</dbReference>
<name>A0A8S9X3Z3_APOLU</name>
<dbReference type="InterPro" id="IPR036055">
    <property type="entry name" value="LDL_receptor-like_sf"/>
</dbReference>
<accession>A0A8S9X3Z3</accession>
<dbReference type="Pfam" id="PF00089">
    <property type="entry name" value="Trypsin"/>
    <property type="match status" value="1"/>
</dbReference>
<feature type="disulfide bond" evidence="7">
    <location>
        <begin position="230"/>
        <end position="291"/>
    </location>
</feature>
<gene>
    <name evidence="14" type="ORF">GE061_002030</name>
</gene>
<keyword evidence="4 10" id="KW-1133">Transmembrane helix</keyword>
<proteinExistence type="predicted"/>
<dbReference type="OrthoDB" id="5985572at2759"/>
<dbReference type="Gene3D" id="1.10.2000.10">
    <property type="entry name" value="Frizzled cysteine-rich domain"/>
    <property type="match status" value="1"/>
</dbReference>
<dbReference type="SMART" id="SM00020">
    <property type="entry name" value="Tryp_SPc"/>
    <property type="match status" value="1"/>
</dbReference>
<feature type="transmembrane region" description="Helical" evidence="10">
    <location>
        <begin position="56"/>
        <end position="80"/>
    </location>
</feature>
<feature type="transmembrane region" description="Helical" evidence="10">
    <location>
        <begin position="839"/>
        <end position="858"/>
    </location>
</feature>
<evidence type="ECO:0000256" key="3">
    <source>
        <dbReference type="ARBA" id="ARBA00022968"/>
    </source>
</evidence>
<dbReference type="PROSITE" id="PS50068">
    <property type="entry name" value="LDLRA_2"/>
    <property type="match status" value="1"/>
</dbReference>
<evidence type="ECO:0000259" key="13">
    <source>
        <dbReference type="PROSITE" id="PS50240"/>
    </source>
</evidence>
<dbReference type="Gene3D" id="4.10.400.10">
    <property type="entry name" value="Low-density Lipoprotein Receptor"/>
    <property type="match status" value="1"/>
</dbReference>
<evidence type="ECO:0000256" key="1">
    <source>
        <dbReference type="ARBA" id="ARBA00004401"/>
    </source>
</evidence>
<dbReference type="AlphaFoldDB" id="A0A8S9X3Z3"/>
<dbReference type="GO" id="GO:0004252">
    <property type="term" value="F:serine-type endopeptidase activity"/>
    <property type="evidence" value="ECO:0007669"/>
    <property type="project" value="InterPro"/>
</dbReference>
<evidence type="ECO:0000256" key="8">
    <source>
        <dbReference type="PROSITE-ProRule" id="PRU00124"/>
    </source>
</evidence>
<sequence>MENNKTKRASSWDSKVSMGSGKGRPYLRSDTPSSILSSDSDIRFTRKLGRPYRCSCYIVTAFILVFLLMGLSLYLTYTYLAEGPAPERVFLGVMRVSEGDTFKPQLADPSSEKFRVTSRHYRESLNLWLRRSELRPAFLFSEVLAFDGRENEDLIVHFTVTLNMRRLEVSPENIRQVLARETNYLGNRTIDPSSIKIQVFQYDTNQDASTALSTAELVTSHPIVTPLRSCAPRELAYCSQFTENVTSYPNIIGHNSYQDVIKDVIQFRELVDSECYRLAHEFVCHIVQPPCARDLILPCRSFCREFWSGCGARMSSRLQAILNCTNFPEYSAERPACLAKPGCGDDLEFRGMGSRLCDGVADCADLSDETSCSYCEPGGLHCTTSKQCVRPESICDGIQDCPDGSDERTCLSLSPGSISSRKSKSVQSKLYYSEGNVVFTDKGETGKLCMENLNSTVPESDRNKTLYILSSTLCRSLTYRGVAVVRIEIDEESNGNYFQLENPASPEITFLPSTCPTKEILNVKCTSLECGLPPVRGKKGVDGLGKMASPGDWPWHIALFKSGSHVCDGTLLAMNWVISTASCFQGQGKAEWVARAGTTRLASTSPWQQDRHIIGMMKSPVEGSTVVLLRLDRKLAPSDFVRPICLPPPGSSIAQLSHCNTLGWARERTMLQRLELKLSNMEQCANISITSVNSVCTDSFHSQADCGEEELAGSPMVCLHPDGFRWVLAGVANWRIACSKVGDQRPRLYDQTISNVEWIKSTMAGNPGLVFRDHIATESSCLEAAAGIMSPVILPAIPEGAVERTIETTEDVNKVQDVRQEPVKEVLNALIEEDQVSPALLATLFLVLGVVVFIAVMMKRLTTRPEMINCSSNMKPFLFTYGSIVCPLDELYKQDIERRGILRAFFKNQNPSSAKTRPTKFISISDMWKEHQSKNNRKINRIPEEPEDTESCNKMAFFR</sequence>
<dbReference type="InterPro" id="IPR036790">
    <property type="entry name" value="Frizzled_dom_sf"/>
</dbReference>
<dbReference type="InterPro" id="IPR020067">
    <property type="entry name" value="Frizzled_dom"/>
</dbReference>
<dbReference type="PROSITE" id="PS01209">
    <property type="entry name" value="LDLRA_1"/>
    <property type="match status" value="1"/>
</dbReference>
<dbReference type="Proteomes" id="UP000466442">
    <property type="component" value="Unassembled WGS sequence"/>
</dbReference>
<dbReference type="PANTHER" id="PTHR24258">
    <property type="entry name" value="SERINE PROTEASE-RELATED"/>
    <property type="match status" value="1"/>
</dbReference>
<feature type="domain" description="Peptidase S1" evidence="13">
    <location>
        <begin position="540"/>
        <end position="764"/>
    </location>
</feature>
<dbReference type="PROSITE" id="PS50024">
    <property type="entry name" value="SEA"/>
    <property type="match status" value="1"/>
</dbReference>
<feature type="disulfide bond" evidence="7">
    <location>
        <begin position="238"/>
        <end position="284"/>
    </location>
</feature>
<comment type="caution">
    <text evidence="8">Lacks conserved residue(s) required for the propagation of feature annotation.</text>
</comment>
<comment type="caution">
    <text evidence="14">The sequence shown here is derived from an EMBL/GenBank/DDBJ whole genome shotgun (WGS) entry which is preliminary data.</text>
</comment>
<dbReference type="SUPFAM" id="SSF63501">
    <property type="entry name" value="Frizzled cysteine-rich domain"/>
    <property type="match status" value="1"/>
</dbReference>
<keyword evidence="15" id="KW-1185">Reference proteome</keyword>
<comment type="subcellular location">
    <subcellularLocation>
        <location evidence="1">Cell membrane</location>
        <topology evidence="1">Single-pass type II membrane protein</topology>
    </subcellularLocation>
</comment>
<dbReference type="CDD" id="cd07066">
    <property type="entry name" value="CRD_FZ"/>
    <property type="match status" value="1"/>
</dbReference>
<feature type="disulfide bond" evidence="8">
    <location>
        <begin position="395"/>
        <end position="410"/>
    </location>
</feature>
<keyword evidence="2 10" id="KW-0812">Transmembrane</keyword>
<evidence type="ECO:0000256" key="6">
    <source>
        <dbReference type="ARBA" id="ARBA00023157"/>
    </source>
</evidence>
<dbReference type="PROSITE" id="PS50038">
    <property type="entry name" value="FZ"/>
    <property type="match status" value="1"/>
</dbReference>
<dbReference type="PRINTS" id="PR00261">
    <property type="entry name" value="LDLRECEPTOR"/>
</dbReference>
<keyword evidence="6 8" id="KW-1015">Disulfide bond</keyword>
<dbReference type="SUPFAM" id="SSF82671">
    <property type="entry name" value="SEA domain"/>
    <property type="match status" value="1"/>
</dbReference>
<dbReference type="InterPro" id="IPR002172">
    <property type="entry name" value="LDrepeatLR_classA_rpt"/>
</dbReference>
<dbReference type="GO" id="GO:0005886">
    <property type="term" value="C:plasma membrane"/>
    <property type="evidence" value="ECO:0007669"/>
    <property type="project" value="UniProtKB-SubCell"/>
</dbReference>
<keyword evidence="5 10" id="KW-0472">Membrane</keyword>
<feature type="compositionally biased region" description="Polar residues" evidence="9">
    <location>
        <begin position="1"/>
        <end position="14"/>
    </location>
</feature>
<dbReference type="SUPFAM" id="SSF50494">
    <property type="entry name" value="Trypsin-like serine proteases"/>
    <property type="match status" value="1"/>
</dbReference>
<feature type="domain" description="SEA" evidence="11">
    <location>
        <begin position="86"/>
        <end position="202"/>
    </location>
</feature>
<evidence type="ECO:0000256" key="4">
    <source>
        <dbReference type="ARBA" id="ARBA00022989"/>
    </source>
</evidence>
<organism evidence="14 15">
    <name type="scientific">Apolygus lucorum</name>
    <name type="common">Small green plant bug</name>
    <name type="synonym">Lygocoris lucorum</name>
    <dbReference type="NCBI Taxonomy" id="248454"/>
    <lineage>
        <taxon>Eukaryota</taxon>
        <taxon>Metazoa</taxon>
        <taxon>Ecdysozoa</taxon>
        <taxon>Arthropoda</taxon>
        <taxon>Hexapoda</taxon>
        <taxon>Insecta</taxon>
        <taxon>Pterygota</taxon>
        <taxon>Neoptera</taxon>
        <taxon>Paraneoptera</taxon>
        <taxon>Hemiptera</taxon>
        <taxon>Heteroptera</taxon>
        <taxon>Panheteroptera</taxon>
        <taxon>Cimicomorpha</taxon>
        <taxon>Miridae</taxon>
        <taxon>Mirini</taxon>
        <taxon>Apolygus</taxon>
    </lineage>
</organism>
<dbReference type="PROSITE" id="PS50240">
    <property type="entry name" value="TRYPSIN_DOM"/>
    <property type="match status" value="1"/>
</dbReference>
<dbReference type="InterPro" id="IPR036364">
    <property type="entry name" value="SEA_dom_sf"/>
</dbReference>
<dbReference type="InterPro" id="IPR023415">
    <property type="entry name" value="LDLR_class-A_CS"/>
</dbReference>
<dbReference type="GO" id="GO:0006508">
    <property type="term" value="P:proteolysis"/>
    <property type="evidence" value="ECO:0007669"/>
    <property type="project" value="InterPro"/>
</dbReference>
<dbReference type="InterPro" id="IPR000082">
    <property type="entry name" value="SEA_dom"/>
</dbReference>
<evidence type="ECO:0000256" key="10">
    <source>
        <dbReference type="SAM" id="Phobius"/>
    </source>
</evidence>
<protein>
    <recommendedName>
        <fullName evidence="16">Atrial natriuretic peptide-converting enzyme</fullName>
    </recommendedName>
</protein>
<evidence type="ECO:0000313" key="14">
    <source>
        <dbReference type="EMBL" id="KAF6203697.1"/>
    </source>
</evidence>
<dbReference type="SUPFAM" id="SSF57424">
    <property type="entry name" value="LDL receptor-like module"/>
    <property type="match status" value="1"/>
</dbReference>
<keyword evidence="3" id="KW-0735">Signal-anchor</keyword>